<keyword evidence="3" id="KW-1185">Reference proteome</keyword>
<evidence type="ECO:0000259" key="1">
    <source>
        <dbReference type="PROSITE" id="PS50930"/>
    </source>
</evidence>
<dbReference type="PROSITE" id="PS50930">
    <property type="entry name" value="HTH_LYTTR"/>
    <property type="match status" value="1"/>
</dbReference>
<gene>
    <name evidence="2" type="ORF">R4Z09_22630</name>
</gene>
<organism evidence="2 3">
    <name type="scientific">Niallia oryzisoli</name>
    <dbReference type="NCBI Taxonomy" id="1737571"/>
    <lineage>
        <taxon>Bacteria</taxon>
        <taxon>Bacillati</taxon>
        <taxon>Bacillota</taxon>
        <taxon>Bacilli</taxon>
        <taxon>Bacillales</taxon>
        <taxon>Bacillaceae</taxon>
        <taxon>Niallia</taxon>
    </lineage>
</organism>
<evidence type="ECO:0000313" key="2">
    <source>
        <dbReference type="EMBL" id="WVX80052.1"/>
    </source>
</evidence>
<dbReference type="SMART" id="SM00850">
    <property type="entry name" value="LytTR"/>
    <property type="match status" value="1"/>
</dbReference>
<dbReference type="Proteomes" id="UP001357223">
    <property type="component" value="Chromosome"/>
</dbReference>
<dbReference type="InterPro" id="IPR007492">
    <property type="entry name" value="LytTR_DNA-bd_dom"/>
</dbReference>
<sequence length="217" mass="25025">MNNINIYKFIKDWVPKEASIAFADMNQYLDYQSGIHDIRIRPGQAIPSGSISERVFQQRSRIESLVNESVFGIPYYGIGYPIEEDNGFIGALTVILPPLYALNNKQPSYSFITGKQGEIWNPIPIEQIAYIESSQKKTWFYTKDGQYSTIQTLRVLEQRLPSSFIRIHRSYIVNISFIQQLSRDVSSNLIMKLKIPDSPELTVSQTYVTTVRRILEF</sequence>
<feature type="domain" description="HTH LytTR-type" evidence="1">
    <location>
        <begin position="122"/>
        <end position="217"/>
    </location>
</feature>
<reference evidence="2 3" key="1">
    <citation type="submission" date="2023-10" db="EMBL/GenBank/DDBJ databases">
        <title>Niallia locisalis sp.nov. isolated from a salt pond sample.</title>
        <authorList>
            <person name="Li X.-J."/>
            <person name="Dong L."/>
        </authorList>
    </citation>
    <scope>NUCLEOTIDE SEQUENCE [LARGE SCALE GENOMIC DNA]</scope>
    <source>
        <strain evidence="2 3">DSM 29761</strain>
    </source>
</reference>
<keyword evidence="2" id="KW-0238">DNA-binding</keyword>
<protein>
    <submittedName>
        <fullName evidence="2">LytTR family DNA-binding domain-containing protein</fullName>
    </submittedName>
</protein>
<dbReference type="EMBL" id="CP137640">
    <property type="protein sequence ID" value="WVX80052.1"/>
    <property type="molecule type" value="Genomic_DNA"/>
</dbReference>
<dbReference type="GO" id="GO:0003677">
    <property type="term" value="F:DNA binding"/>
    <property type="evidence" value="ECO:0007669"/>
    <property type="project" value="UniProtKB-KW"/>
</dbReference>
<dbReference type="PANTHER" id="PTHR37299:SF1">
    <property type="entry name" value="STAGE 0 SPORULATION PROTEIN A HOMOLOG"/>
    <property type="match status" value="1"/>
</dbReference>
<name>A0ABZ2C9V7_9BACI</name>
<dbReference type="PANTHER" id="PTHR37299">
    <property type="entry name" value="TRANSCRIPTIONAL REGULATOR-RELATED"/>
    <property type="match status" value="1"/>
</dbReference>
<dbReference type="InterPro" id="IPR046947">
    <property type="entry name" value="LytR-like"/>
</dbReference>
<dbReference type="Gene3D" id="2.20.25.10">
    <property type="match status" value="1"/>
</dbReference>
<accession>A0ABZ2C9V7</accession>
<proteinExistence type="predicted"/>
<evidence type="ECO:0000313" key="3">
    <source>
        <dbReference type="Proteomes" id="UP001357223"/>
    </source>
</evidence>
<dbReference type="Gene3D" id="2.40.50.40">
    <property type="match status" value="1"/>
</dbReference>
<dbReference type="Pfam" id="PF04397">
    <property type="entry name" value="LytTR"/>
    <property type="match status" value="1"/>
</dbReference>
<dbReference type="RefSeq" id="WP_338448983.1">
    <property type="nucleotide sequence ID" value="NZ_CP137640.1"/>
</dbReference>